<proteinExistence type="predicted"/>
<organism evidence="1 2">
    <name type="scientific">Nostoc flagelliforme CCNUN1</name>
    <dbReference type="NCBI Taxonomy" id="2038116"/>
    <lineage>
        <taxon>Bacteria</taxon>
        <taxon>Bacillati</taxon>
        <taxon>Cyanobacteriota</taxon>
        <taxon>Cyanophyceae</taxon>
        <taxon>Nostocales</taxon>
        <taxon>Nostocaceae</taxon>
        <taxon>Nostoc</taxon>
    </lineage>
</organism>
<dbReference type="Proteomes" id="UP000232003">
    <property type="component" value="Plasmid pNFSY08"/>
</dbReference>
<reference evidence="1 2" key="1">
    <citation type="submission" date="2017-11" db="EMBL/GenBank/DDBJ databases">
        <title>Complete genome of a free-living desiccation-tolerant cyanobacterium and its photosynthetic adaptation to extreme terrestrial habitat.</title>
        <authorList>
            <person name="Shang J."/>
        </authorList>
    </citation>
    <scope>NUCLEOTIDE SEQUENCE [LARGE SCALE GENOMIC DNA]</scope>
    <source>
        <strain evidence="1 2">CCNUN1</strain>
        <plasmid evidence="2">pnfsy08</plasmid>
    </source>
</reference>
<sequence>MGWLTRLQSAKIDYKKTTKERQKQIKFHRWNDNAHFTQSLISNV</sequence>
<dbReference type="KEGG" id="nfl:COO91_11105"/>
<dbReference type="AlphaFoldDB" id="A0A2K8TAY2"/>
<name>A0A2K8TAY2_9NOSO</name>
<keyword evidence="1" id="KW-0614">Plasmid</keyword>
<accession>A0A2K8TAY2</accession>
<evidence type="ECO:0000313" key="2">
    <source>
        <dbReference type="Proteomes" id="UP000232003"/>
    </source>
</evidence>
<dbReference type="EMBL" id="CP024793">
    <property type="protein sequence ID" value="AUB44858.1"/>
    <property type="molecule type" value="Genomic_DNA"/>
</dbReference>
<protein>
    <submittedName>
        <fullName evidence="1">Uncharacterized protein</fullName>
    </submittedName>
</protein>
<keyword evidence="2" id="KW-1185">Reference proteome</keyword>
<geneLocation type="plasmid" evidence="2">
    <name>pnfsy08</name>
</geneLocation>
<gene>
    <name evidence="1" type="ORF">COO91_11105</name>
</gene>
<evidence type="ECO:0000313" key="1">
    <source>
        <dbReference type="EMBL" id="AUB44858.1"/>
    </source>
</evidence>